<comment type="similarity">
    <text evidence="1">Belongs to the UPF0215 family.</text>
</comment>
<organism evidence="2 4">
    <name type="scientific">Haladaptatus paucihalophilus DX253</name>
    <dbReference type="NCBI Taxonomy" id="797209"/>
    <lineage>
        <taxon>Archaea</taxon>
        <taxon>Methanobacteriati</taxon>
        <taxon>Methanobacteriota</taxon>
        <taxon>Stenosarchaea group</taxon>
        <taxon>Halobacteria</taxon>
        <taxon>Halobacteriales</taxon>
        <taxon>Haladaptataceae</taxon>
        <taxon>Haladaptatus</taxon>
    </lineage>
</organism>
<dbReference type="STRING" id="797209.GCA_000376445_01775"/>
<reference evidence="5" key="2">
    <citation type="submission" date="2016-11" db="EMBL/GenBank/DDBJ databases">
        <authorList>
            <person name="Varghese N."/>
            <person name="Submissions S."/>
        </authorList>
    </citation>
    <scope>NUCLEOTIDE SEQUENCE [LARGE SCALE GENOMIC DNA]</scope>
    <source>
        <strain evidence="5">DX253</strain>
    </source>
</reference>
<name>E7QNC1_HALPU</name>
<dbReference type="Proteomes" id="UP000003751">
    <property type="component" value="Unassembled WGS sequence"/>
</dbReference>
<dbReference type="Proteomes" id="UP000184203">
    <property type="component" value="Unassembled WGS sequence"/>
</dbReference>
<evidence type="ECO:0000256" key="1">
    <source>
        <dbReference type="HAMAP-Rule" id="MF_00582"/>
    </source>
</evidence>
<accession>E7QNC1</accession>
<dbReference type="OrthoDB" id="15207at2157"/>
<dbReference type="PIRSF" id="PIRSF006380">
    <property type="entry name" value="UCP006380"/>
    <property type="match status" value="1"/>
</dbReference>
<evidence type="ECO:0000313" key="4">
    <source>
        <dbReference type="Proteomes" id="UP000003751"/>
    </source>
</evidence>
<reference evidence="3" key="3">
    <citation type="submission" date="2016-11" db="EMBL/GenBank/DDBJ databases">
        <authorList>
            <person name="Jaros S."/>
            <person name="Januszkiewicz K."/>
            <person name="Wedrychowicz H."/>
        </authorList>
    </citation>
    <scope>NUCLEOTIDE SEQUENCE [LARGE SCALE GENOMIC DNA]</scope>
    <source>
        <strain evidence="3">DX253</strain>
    </source>
</reference>
<dbReference type="HAMAP" id="MF_00582">
    <property type="entry name" value="UPF0215"/>
    <property type="match status" value="1"/>
</dbReference>
<dbReference type="EMBL" id="FRAN01000002">
    <property type="protein sequence ID" value="SHK66935.1"/>
    <property type="molecule type" value="Genomic_DNA"/>
</dbReference>
<dbReference type="AlphaFoldDB" id="E7QNC1"/>
<protein>
    <recommendedName>
        <fullName evidence="1">UPF0215 protein SAMN05444342_2048</fullName>
    </recommendedName>
</protein>
<dbReference type="eggNOG" id="arCOG00928">
    <property type="taxonomic scope" value="Archaea"/>
</dbReference>
<evidence type="ECO:0000313" key="2">
    <source>
        <dbReference type="EMBL" id="EFW93916.1"/>
    </source>
</evidence>
<dbReference type="Pfam" id="PF01949">
    <property type="entry name" value="Endo_dU"/>
    <property type="match status" value="1"/>
</dbReference>
<keyword evidence="5" id="KW-1185">Reference proteome</keyword>
<sequence length="187" mass="20702">MKSGVRALGVAESYRRDTSTLAGVVTRASRVTDGFVFGDCTVGGTDVTDGIIDLVERLDREDVRYVLVGGIALAWYNVVDMHRLHEATDRPVIAVTFEESDGLLESLEAEFSGDALDRRRERYRGQPPRRELSVNDQTVFVRQVGLPEGEARDVVRAFTPEGGRPEPLRVARLAARAADEWRGGTDR</sequence>
<evidence type="ECO:0000313" key="3">
    <source>
        <dbReference type="EMBL" id="SHK66935.1"/>
    </source>
</evidence>
<dbReference type="PANTHER" id="PTHR39518">
    <property type="entry name" value="UPF0215 PROTEIN MJ1150"/>
    <property type="match status" value="1"/>
</dbReference>
<dbReference type="PANTHER" id="PTHR39518:SF2">
    <property type="entry name" value="UPF0215 PROTEIN MJ1150"/>
    <property type="match status" value="1"/>
</dbReference>
<gene>
    <name evidence="3" type="ORF">SAMN05444342_2048</name>
    <name evidence="2" type="ORF">ZOD2009_02195</name>
</gene>
<dbReference type="EMBL" id="AEMG01000002">
    <property type="protein sequence ID" value="EFW93916.1"/>
    <property type="molecule type" value="Genomic_DNA"/>
</dbReference>
<evidence type="ECO:0000313" key="5">
    <source>
        <dbReference type="Proteomes" id="UP000184203"/>
    </source>
</evidence>
<dbReference type="InterPro" id="IPR002802">
    <property type="entry name" value="Endo_dU"/>
</dbReference>
<reference evidence="2 4" key="1">
    <citation type="journal article" date="2014" name="ISME J.">
        <title>Trehalose/2-sulfotrehalose biosynthesis and glycine-betaine uptake are widely spread mechanisms for osmoadaptation in the Halobacteriales.</title>
        <authorList>
            <person name="Youssef N.H."/>
            <person name="Savage-Ashlock K.N."/>
            <person name="McCully A.L."/>
            <person name="Luedtke B."/>
            <person name="Shaw E.I."/>
            <person name="Hoff W.D."/>
            <person name="Elshahed M.S."/>
        </authorList>
    </citation>
    <scope>NUCLEOTIDE SEQUENCE [LARGE SCALE GENOMIC DNA]</scope>
    <source>
        <strain evidence="2 4">DX253</strain>
    </source>
</reference>
<proteinExistence type="inferred from homology"/>
<dbReference type="Gene3D" id="3.30.2170.10">
    <property type="entry name" value="archaeoglobus fulgidus dsm 4304 superfamily"/>
    <property type="match status" value="1"/>
</dbReference>
<dbReference type="RefSeq" id="WP_007976572.1">
    <property type="nucleotide sequence ID" value="NZ_AEMG01000002.1"/>
</dbReference>
<dbReference type="PATRIC" id="fig|797209.4.peg.428"/>